<proteinExistence type="predicted"/>
<feature type="compositionally biased region" description="Acidic residues" evidence="1">
    <location>
        <begin position="182"/>
        <end position="195"/>
    </location>
</feature>
<keyword evidence="2" id="KW-0472">Membrane</keyword>
<organism evidence="3 4">
    <name type="scientific">Jimgerdemannia flammicorona</name>
    <dbReference type="NCBI Taxonomy" id="994334"/>
    <lineage>
        <taxon>Eukaryota</taxon>
        <taxon>Fungi</taxon>
        <taxon>Fungi incertae sedis</taxon>
        <taxon>Mucoromycota</taxon>
        <taxon>Mucoromycotina</taxon>
        <taxon>Endogonomycetes</taxon>
        <taxon>Endogonales</taxon>
        <taxon>Endogonaceae</taxon>
        <taxon>Jimgerdemannia</taxon>
    </lineage>
</organism>
<sequence length="834" mass="93475">MTIRGYRPLNSTGGSFLSGPRLIKILTFVGFAFFVVVITSYLFSDEASLSRKPVIEGAIDDTDNFIGPTHSNPTKPTPTPTTSEDKKPPSTEFLDIPAADENENETLDDDLEDNDLTNESPKGPSEDDLEDDLEDNPTNESPKDPSEDDLEDNNPTNESPEDPSEDDLEDNNPTNESPKDPSEDDLETNIPEDDGVVVPQEETLDEYEEFVEPLVCTLPLKLVIPKPEDASYAPPPAHSSVLEVMSLLPTDEQQSYCEQWNQVVKATKVDRYIYNTEGECGNWQEDYIELHRQGLESFEKTKHGEFEDSAKFAVYMCNDVAKSGHRGCGGLADRMSGMISTFFYSLLTKRTYFSYWSPTNPFPLQRLFDSPFIDWRYDPDGFDAVFDNKSPRTTYKDVVTLNAKLDGMDKIYFKDGPTTQWETMWNETLLRVVSNRAIILHTFARSTVYLPKLTGMGLNPENTFGCLTDFLFRPTLGARQFIDVYKNVFELDTVFTVGIQIRTGDNQIVNPQDDNLTVDTYSYFLTCANQIAATYRKPTHKRVIYFFITDSLKLRDEVVSLNNDAEGAAKFLGPNTSVLVTGLPIGHTEPSQVAKYINITNPVEKTEDQMLGDVAAAVIENWLLSYTDYRVVSKQGYGKLAAFHSNKDGTTFMMPRLQSKGSAPDCSLPDAYTSYKELSTMWSLGMASPTCKHELSTGDVNSGSPTRGRSAAAARREGGANLALPLLALESQALHLDGNEFLDIADGRSLAYHESYDENEDGRGFANRIRRSSTHFDKAESHFSDDINFLENNNSELTQRLQLAPFDLDLERAPLLQRDQRVDFLESGVGRYVR</sequence>
<evidence type="ECO:0000256" key="1">
    <source>
        <dbReference type="SAM" id="MobiDB-lite"/>
    </source>
</evidence>
<feature type="compositionally biased region" description="Acidic residues" evidence="1">
    <location>
        <begin position="98"/>
        <end position="116"/>
    </location>
</feature>
<feature type="transmembrane region" description="Helical" evidence="2">
    <location>
        <begin position="21"/>
        <end position="43"/>
    </location>
</feature>
<gene>
    <name evidence="3" type="ORF">BC936DRAFT_146661</name>
</gene>
<keyword evidence="2" id="KW-0812">Transmembrane</keyword>
<accession>A0A433D753</accession>
<dbReference type="EMBL" id="RBNI01005471">
    <property type="protein sequence ID" value="RUP46665.1"/>
    <property type="molecule type" value="Genomic_DNA"/>
</dbReference>
<dbReference type="AlphaFoldDB" id="A0A433D753"/>
<evidence type="ECO:0000313" key="4">
    <source>
        <dbReference type="Proteomes" id="UP000268093"/>
    </source>
</evidence>
<name>A0A433D753_9FUNG</name>
<keyword evidence="2" id="KW-1133">Transmembrane helix</keyword>
<evidence type="ECO:0000313" key="3">
    <source>
        <dbReference type="EMBL" id="RUP46665.1"/>
    </source>
</evidence>
<evidence type="ECO:0000256" key="2">
    <source>
        <dbReference type="SAM" id="Phobius"/>
    </source>
</evidence>
<dbReference type="OrthoDB" id="428346at2759"/>
<feature type="compositionally biased region" description="Acidic residues" evidence="1">
    <location>
        <begin position="159"/>
        <end position="170"/>
    </location>
</feature>
<comment type="caution">
    <text evidence="3">The sequence shown here is derived from an EMBL/GenBank/DDBJ whole genome shotgun (WGS) entry which is preliminary data.</text>
</comment>
<dbReference type="Proteomes" id="UP000268093">
    <property type="component" value="Unassembled WGS sequence"/>
</dbReference>
<feature type="compositionally biased region" description="Acidic residues" evidence="1">
    <location>
        <begin position="126"/>
        <end position="137"/>
    </location>
</feature>
<feature type="region of interest" description="Disordered" evidence="1">
    <location>
        <begin position="59"/>
        <end position="197"/>
    </location>
</feature>
<keyword evidence="4" id="KW-1185">Reference proteome</keyword>
<protein>
    <submittedName>
        <fullName evidence="3">Uncharacterized protein</fullName>
    </submittedName>
</protein>
<reference evidence="3 4" key="1">
    <citation type="journal article" date="2018" name="New Phytol.">
        <title>Phylogenomics of Endogonaceae and evolution of mycorrhizas within Mucoromycota.</title>
        <authorList>
            <person name="Chang Y."/>
            <person name="Desiro A."/>
            <person name="Na H."/>
            <person name="Sandor L."/>
            <person name="Lipzen A."/>
            <person name="Clum A."/>
            <person name="Barry K."/>
            <person name="Grigoriev I.V."/>
            <person name="Martin F.M."/>
            <person name="Stajich J.E."/>
            <person name="Smith M.E."/>
            <person name="Bonito G."/>
            <person name="Spatafora J.W."/>
        </authorList>
    </citation>
    <scope>NUCLEOTIDE SEQUENCE [LARGE SCALE GENOMIC DNA]</scope>
    <source>
        <strain evidence="3 4">GMNB39</strain>
    </source>
</reference>